<keyword evidence="2" id="KW-1185">Reference proteome</keyword>
<organism evidence="1 2">
    <name type="scientific">Dorcoceras hygrometricum</name>
    <dbReference type="NCBI Taxonomy" id="472368"/>
    <lineage>
        <taxon>Eukaryota</taxon>
        <taxon>Viridiplantae</taxon>
        <taxon>Streptophyta</taxon>
        <taxon>Embryophyta</taxon>
        <taxon>Tracheophyta</taxon>
        <taxon>Spermatophyta</taxon>
        <taxon>Magnoliopsida</taxon>
        <taxon>eudicotyledons</taxon>
        <taxon>Gunneridae</taxon>
        <taxon>Pentapetalae</taxon>
        <taxon>asterids</taxon>
        <taxon>lamiids</taxon>
        <taxon>Lamiales</taxon>
        <taxon>Gesneriaceae</taxon>
        <taxon>Didymocarpoideae</taxon>
        <taxon>Trichosporeae</taxon>
        <taxon>Loxocarpinae</taxon>
        <taxon>Dorcoceras</taxon>
    </lineage>
</organism>
<evidence type="ECO:0000313" key="1">
    <source>
        <dbReference type="EMBL" id="KZV42453.1"/>
    </source>
</evidence>
<accession>A0A2Z7CDA4</accession>
<dbReference type="Proteomes" id="UP000250235">
    <property type="component" value="Unassembled WGS sequence"/>
</dbReference>
<evidence type="ECO:0000313" key="2">
    <source>
        <dbReference type="Proteomes" id="UP000250235"/>
    </source>
</evidence>
<protein>
    <submittedName>
        <fullName evidence="1">Uncharacterized protein</fullName>
    </submittedName>
</protein>
<sequence>MERWFDFLNFQPWVFEEIGREFGGFAISASRKPSAVNCKARRICFLRQCDCRAFLR</sequence>
<name>A0A2Z7CDA4_9LAMI</name>
<dbReference type="EMBL" id="KQ999042">
    <property type="protein sequence ID" value="KZV42453.1"/>
    <property type="molecule type" value="Genomic_DNA"/>
</dbReference>
<reference evidence="1 2" key="1">
    <citation type="journal article" date="2015" name="Proc. Natl. Acad. Sci. U.S.A.">
        <title>The resurrection genome of Boea hygrometrica: A blueprint for survival of dehydration.</title>
        <authorList>
            <person name="Xiao L."/>
            <person name="Yang G."/>
            <person name="Zhang L."/>
            <person name="Yang X."/>
            <person name="Zhao S."/>
            <person name="Ji Z."/>
            <person name="Zhou Q."/>
            <person name="Hu M."/>
            <person name="Wang Y."/>
            <person name="Chen M."/>
            <person name="Xu Y."/>
            <person name="Jin H."/>
            <person name="Xiao X."/>
            <person name="Hu G."/>
            <person name="Bao F."/>
            <person name="Hu Y."/>
            <person name="Wan P."/>
            <person name="Li L."/>
            <person name="Deng X."/>
            <person name="Kuang T."/>
            <person name="Xiang C."/>
            <person name="Zhu J.K."/>
            <person name="Oliver M.J."/>
            <person name="He Y."/>
        </authorList>
    </citation>
    <scope>NUCLEOTIDE SEQUENCE [LARGE SCALE GENOMIC DNA]</scope>
    <source>
        <strain evidence="2">cv. XS01</strain>
    </source>
</reference>
<dbReference type="AlphaFoldDB" id="A0A2Z7CDA4"/>
<gene>
    <name evidence="1" type="ORF">F511_39898</name>
</gene>
<proteinExistence type="predicted"/>